<dbReference type="Proteomes" id="UP001596132">
    <property type="component" value="Unassembled WGS sequence"/>
</dbReference>
<organism evidence="1 2">
    <name type="scientific">Aeromonas eucrenophila</name>
    <dbReference type="NCBI Taxonomy" id="649"/>
    <lineage>
        <taxon>Bacteria</taxon>
        <taxon>Pseudomonadati</taxon>
        <taxon>Pseudomonadota</taxon>
        <taxon>Gammaproteobacteria</taxon>
        <taxon>Aeromonadales</taxon>
        <taxon>Aeromonadaceae</taxon>
        <taxon>Aeromonas</taxon>
    </lineage>
</organism>
<protein>
    <submittedName>
        <fullName evidence="1">Uncharacterized protein</fullName>
    </submittedName>
</protein>
<evidence type="ECO:0000313" key="2">
    <source>
        <dbReference type="Proteomes" id="UP001596132"/>
    </source>
</evidence>
<keyword evidence="2" id="KW-1185">Reference proteome</keyword>
<comment type="caution">
    <text evidence="1">The sequence shown here is derived from an EMBL/GenBank/DDBJ whole genome shotgun (WGS) entry which is preliminary data.</text>
</comment>
<name>A0ABW0YI33_9GAMM</name>
<dbReference type="EMBL" id="JBHSPP010000017">
    <property type="protein sequence ID" value="MFC5708333.1"/>
    <property type="molecule type" value="Genomic_DNA"/>
</dbReference>
<reference evidence="2" key="1">
    <citation type="journal article" date="2019" name="Int. J. Syst. Evol. Microbiol.">
        <title>The Global Catalogue of Microorganisms (GCM) 10K type strain sequencing project: providing services to taxonomists for standard genome sequencing and annotation.</title>
        <authorList>
            <consortium name="The Broad Institute Genomics Platform"/>
            <consortium name="The Broad Institute Genome Sequencing Center for Infectious Disease"/>
            <person name="Wu L."/>
            <person name="Ma J."/>
        </authorList>
    </citation>
    <scope>NUCLEOTIDE SEQUENCE [LARGE SCALE GENOMIC DNA]</scope>
    <source>
        <strain evidence="2">KCTC 15012</strain>
    </source>
</reference>
<accession>A0ABW0YI33</accession>
<proteinExistence type="predicted"/>
<gene>
    <name evidence="1" type="ORF">ACFPVW_20220</name>
</gene>
<evidence type="ECO:0000313" key="1">
    <source>
        <dbReference type="EMBL" id="MFC5708333.1"/>
    </source>
</evidence>
<dbReference type="RefSeq" id="WP_042638427.1">
    <property type="nucleotide sequence ID" value="NZ_CDDF01000001.1"/>
</dbReference>
<sequence length="99" mass="10943">MSKYQFFHQQQDPASVTFLPMSSPTFLSEKAQLLEQGFEVVGDYIDAADDQEAIEKFRSGMIEPLSEYTKATEAGGLYHLISGIGESIGKHLKGTNSPR</sequence>